<evidence type="ECO:0000256" key="6">
    <source>
        <dbReference type="ARBA" id="ARBA00023065"/>
    </source>
</evidence>
<evidence type="ECO:0000313" key="9">
    <source>
        <dbReference type="EMBL" id="KAA8591517.1"/>
    </source>
</evidence>
<dbReference type="PANTHER" id="PTHR14132">
    <property type="entry name" value="SODIUM/POTASSIUM-TRANSPORTING ATPASE SUBUNIT GAMMA"/>
    <property type="match status" value="1"/>
</dbReference>
<comment type="similarity">
    <text evidence="2 8">Belongs to the FXYD family.</text>
</comment>
<dbReference type="PANTHER" id="PTHR14132:SF14">
    <property type="entry name" value="FXYD DOMAIN-CONTAINING ION TRANSPORT REGULATOR 5"/>
    <property type="match status" value="1"/>
</dbReference>
<keyword evidence="6 8" id="KW-0406">Ion transport</keyword>
<dbReference type="Proteomes" id="UP000327493">
    <property type="component" value="Chromosome 6"/>
</dbReference>
<dbReference type="EMBL" id="VOFY01000006">
    <property type="protein sequence ID" value="KAA8591517.1"/>
    <property type="molecule type" value="Genomic_DNA"/>
</dbReference>
<feature type="transmembrane region" description="Helical" evidence="8">
    <location>
        <begin position="70"/>
        <end position="88"/>
    </location>
</feature>
<evidence type="ECO:0000256" key="8">
    <source>
        <dbReference type="RuleBase" id="RU364131"/>
    </source>
</evidence>
<evidence type="ECO:0000256" key="2">
    <source>
        <dbReference type="ARBA" id="ARBA00005948"/>
    </source>
</evidence>
<name>A0A5J5DDX9_9PERO</name>
<dbReference type="GO" id="GO:0043269">
    <property type="term" value="P:regulation of monoatomic ion transport"/>
    <property type="evidence" value="ECO:0007669"/>
    <property type="project" value="InterPro"/>
</dbReference>
<keyword evidence="7 8" id="KW-0472">Membrane</keyword>
<feature type="chain" id="PRO_5023962169" description="FXYD domain-containing ion transport regulator" evidence="8">
    <location>
        <begin position="23"/>
        <end position="117"/>
    </location>
</feature>
<comment type="subcellular location">
    <subcellularLocation>
        <location evidence="1">Membrane</location>
        <topology evidence="1">Single-pass membrane protein</topology>
    </subcellularLocation>
</comment>
<keyword evidence="5 8" id="KW-1133">Transmembrane helix</keyword>
<keyword evidence="4 8" id="KW-0812">Transmembrane</keyword>
<dbReference type="Gene3D" id="1.20.5.780">
    <property type="entry name" value="Single helix bin"/>
    <property type="match status" value="2"/>
</dbReference>
<dbReference type="PROSITE" id="PS01310">
    <property type="entry name" value="FXYD"/>
    <property type="match status" value="1"/>
</dbReference>
<evidence type="ECO:0000256" key="7">
    <source>
        <dbReference type="ARBA" id="ARBA00023136"/>
    </source>
</evidence>
<keyword evidence="8" id="KW-0732">Signal</keyword>
<keyword evidence="3 8" id="KW-0813">Transport</keyword>
<evidence type="ECO:0000313" key="10">
    <source>
        <dbReference type="Proteomes" id="UP000327493"/>
    </source>
</evidence>
<dbReference type="GO" id="GO:0006811">
    <property type="term" value="P:monoatomic ion transport"/>
    <property type="evidence" value="ECO:0007669"/>
    <property type="project" value="UniProtKB-KW"/>
</dbReference>
<gene>
    <name evidence="9" type="ORF">FQN60_016891</name>
</gene>
<dbReference type="InterPro" id="IPR000272">
    <property type="entry name" value="Ion-transport_regulator_FXYD"/>
</dbReference>
<evidence type="ECO:0000256" key="3">
    <source>
        <dbReference type="ARBA" id="ARBA00022448"/>
    </source>
</evidence>
<dbReference type="CDD" id="cd20328">
    <property type="entry name" value="FXYD3-like"/>
    <property type="match status" value="1"/>
</dbReference>
<proteinExistence type="inferred from homology"/>
<feature type="signal peptide" evidence="8">
    <location>
        <begin position="1"/>
        <end position="22"/>
    </location>
</feature>
<evidence type="ECO:0000256" key="1">
    <source>
        <dbReference type="ARBA" id="ARBA00004167"/>
    </source>
</evidence>
<reference evidence="9 10" key="1">
    <citation type="submission" date="2019-08" db="EMBL/GenBank/DDBJ databases">
        <title>A chromosome-level genome assembly, high-density linkage maps, and genome scans reveal the genomic architecture of hybrid incompatibilities underlying speciation via character displacement in darters (Percidae: Etheostominae).</title>
        <authorList>
            <person name="Moran R.L."/>
            <person name="Catchen J.M."/>
            <person name="Fuller R.C."/>
        </authorList>
    </citation>
    <scope>NUCLEOTIDE SEQUENCE [LARGE SCALE GENOMIC DNA]</scope>
    <source>
        <strain evidence="9">EspeVRDwgs_2016</strain>
        <tissue evidence="9">Muscle</tissue>
    </source>
</reference>
<protein>
    <recommendedName>
        <fullName evidence="8">FXYD domain-containing ion transport regulator</fullName>
    </recommendedName>
</protein>
<evidence type="ECO:0000256" key="4">
    <source>
        <dbReference type="ARBA" id="ARBA00022692"/>
    </source>
</evidence>
<dbReference type="GO" id="GO:0017080">
    <property type="term" value="F:sodium channel regulator activity"/>
    <property type="evidence" value="ECO:0007669"/>
    <property type="project" value="TreeGrafter"/>
</dbReference>
<feature type="transmembrane region" description="Helical" evidence="8">
    <location>
        <begin position="32"/>
        <end position="58"/>
    </location>
</feature>
<sequence>MEHLSVVAVLAVLFTLFMETEANPFVYNYERLRIGGLVVVGLLVAGGLGVLLLVSLVLAEEQNYYHRLRVGGLILAAVLCLIGITILFKGGQEAMLSRCSLTKVMLVHLPACQLSSV</sequence>
<dbReference type="Pfam" id="PF02038">
    <property type="entry name" value="ATP1G1_PLM_MAT8"/>
    <property type="match status" value="2"/>
</dbReference>
<dbReference type="GO" id="GO:0016020">
    <property type="term" value="C:membrane"/>
    <property type="evidence" value="ECO:0007669"/>
    <property type="project" value="UniProtKB-SubCell"/>
</dbReference>
<comment type="caution">
    <text evidence="9">The sequence shown here is derived from an EMBL/GenBank/DDBJ whole genome shotgun (WGS) entry which is preliminary data.</text>
</comment>
<accession>A0A5J5DDX9</accession>
<keyword evidence="10" id="KW-1185">Reference proteome</keyword>
<evidence type="ECO:0000256" key="5">
    <source>
        <dbReference type="ARBA" id="ARBA00022989"/>
    </source>
</evidence>
<comment type="caution">
    <text evidence="8">Lacks conserved residue(s) required for the propagation of feature annotation.</text>
</comment>
<dbReference type="AlphaFoldDB" id="A0A5J5DDX9"/>
<organism evidence="9 10">
    <name type="scientific">Etheostoma spectabile</name>
    <name type="common">orangethroat darter</name>
    <dbReference type="NCBI Taxonomy" id="54343"/>
    <lineage>
        <taxon>Eukaryota</taxon>
        <taxon>Metazoa</taxon>
        <taxon>Chordata</taxon>
        <taxon>Craniata</taxon>
        <taxon>Vertebrata</taxon>
        <taxon>Euteleostomi</taxon>
        <taxon>Actinopterygii</taxon>
        <taxon>Neopterygii</taxon>
        <taxon>Teleostei</taxon>
        <taxon>Neoteleostei</taxon>
        <taxon>Acanthomorphata</taxon>
        <taxon>Eupercaria</taxon>
        <taxon>Perciformes</taxon>
        <taxon>Percoidei</taxon>
        <taxon>Percidae</taxon>
        <taxon>Etheostomatinae</taxon>
        <taxon>Etheostoma</taxon>
    </lineage>
</organism>
<dbReference type="InterPro" id="IPR047297">
    <property type="entry name" value="FXYD_motif"/>
</dbReference>